<dbReference type="Pfam" id="PF08722">
    <property type="entry name" value="Tn7_TnsA-like_N"/>
    <property type="match status" value="1"/>
</dbReference>
<name>A0AB37U8W7_9CYAN</name>
<keyword evidence="3" id="KW-1185">Reference proteome</keyword>
<proteinExistence type="predicted"/>
<comment type="caution">
    <text evidence="2">The sequence shown here is derived from an EMBL/GenBank/DDBJ whole genome shotgun (WGS) entry which is preliminary data.</text>
</comment>
<gene>
    <name evidence="2" type="ORF">DSM107010_66930</name>
</gene>
<dbReference type="InterPro" id="IPR014833">
    <property type="entry name" value="TnsA_N"/>
</dbReference>
<dbReference type="Proteomes" id="UP000282574">
    <property type="component" value="Unassembled WGS sequence"/>
</dbReference>
<organism evidence="2 3">
    <name type="scientific">Chroococcidiopsis cubana SAG 39.79</name>
    <dbReference type="NCBI Taxonomy" id="388085"/>
    <lineage>
        <taxon>Bacteria</taxon>
        <taxon>Bacillati</taxon>
        <taxon>Cyanobacteriota</taxon>
        <taxon>Cyanophyceae</taxon>
        <taxon>Chroococcidiopsidales</taxon>
        <taxon>Chroococcidiopsidaceae</taxon>
        <taxon>Chroococcidiopsis</taxon>
    </lineage>
</organism>
<dbReference type="AlphaFoldDB" id="A0AB37U8W7"/>
<evidence type="ECO:0000259" key="1">
    <source>
        <dbReference type="Pfam" id="PF08722"/>
    </source>
</evidence>
<protein>
    <recommendedName>
        <fullName evidence="1">TnsA endonuclease N-terminal domain-containing protein</fullName>
    </recommendedName>
</protein>
<evidence type="ECO:0000313" key="3">
    <source>
        <dbReference type="Proteomes" id="UP000282574"/>
    </source>
</evidence>
<feature type="domain" description="TnsA endonuclease N-terminal" evidence="1">
    <location>
        <begin position="23"/>
        <end position="113"/>
    </location>
</feature>
<dbReference type="EMBL" id="RSCK01000138">
    <property type="protein sequence ID" value="RUT00719.1"/>
    <property type="molecule type" value="Genomic_DNA"/>
</dbReference>
<sequence length="352" mass="40136">MGVTIQFESHRNELARIYELENDPKVLEYYDQPPPIELLYQARSGRRNRHQYTPDFFVIWTDSAGWEECKTEPELIKLTQTSPHRYQKNNDGKWHCPPGEKYAQQFGFYFRIHSDAEINWNFQQNIIWLEDYFCSESLTIDAATTQEIFALVENYPGLTLEELLGREESISPDSLYSLIATGQLYVDLRNARLSEPQQVKIFLNQNVAQAYKRINSAATASLSSRIHTVQVAVGISLIWDSECWEVVNTGATSTGLLRSDGKFVELPNAVLESLIHKGAVTTASTVEMPNSNAKAEEILRHAKPEDVVEANRRYEALQPYLGENLPLHNPPVQFVAGALATKRQRHYTVMVT</sequence>
<accession>A0AB37U8W7</accession>
<evidence type="ECO:0000313" key="2">
    <source>
        <dbReference type="EMBL" id="RUT00719.1"/>
    </source>
</evidence>
<reference evidence="2 3" key="1">
    <citation type="journal article" date="2019" name="Genome Biol. Evol.">
        <title>Day and night: Metabolic profiles and evolutionary relationships of six axenic non-marine cyanobacteria.</title>
        <authorList>
            <person name="Will S.E."/>
            <person name="Henke P."/>
            <person name="Boedeker C."/>
            <person name="Huang S."/>
            <person name="Brinkmann H."/>
            <person name="Rohde M."/>
            <person name="Jarek M."/>
            <person name="Friedl T."/>
            <person name="Seufert S."/>
            <person name="Schumacher M."/>
            <person name="Overmann J."/>
            <person name="Neumann-Schaal M."/>
            <person name="Petersen J."/>
        </authorList>
    </citation>
    <scope>NUCLEOTIDE SEQUENCE [LARGE SCALE GENOMIC DNA]</scope>
    <source>
        <strain evidence="2 3">SAG 39.79</strain>
    </source>
</reference>